<evidence type="ECO:0000313" key="1">
    <source>
        <dbReference type="EMBL" id="MCI0184893.1"/>
    </source>
</evidence>
<dbReference type="Proteomes" id="UP001139263">
    <property type="component" value="Unassembled WGS sequence"/>
</dbReference>
<dbReference type="EMBL" id="JALBUF010000034">
    <property type="protein sequence ID" value="MCI0184893.1"/>
    <property type="molecule type" value="Genomic_DNA"/>
</dbReference>
<name>A0A9X1VBB5_9BACL</name>
<protein>
    <submittedName>
        <fullName evidence="1">Uncharacterized protein</fullName>
    </submittedName>
</protein>
<proteinExistence type="predicted"/>
<evidence type="ECO:0000313" key="2">
    <source>
        <dbReference type="Proteomes" id="UP001139263"/>
    </source>
</evidence>
<organism evidence="1 2">
    <name type="scientific">Sulfoacidibacillus ferrooxidans</name>
    <dbReference type="NCBI Taxonomy" id="2005001"/>
    <lineage>
        <taxon>Bacteria</taxon>
        <taxon>Bacillati</taxon>
        <taxon>Bacillota</taxon>
        <taxon>Bacilli</taxon>
        <taxon>Bacillales</taxon>
        <taxon>Alicyclobacillaceae</taxon>
        <taxon>Sulfoacidibacillus</taxon>
    </lineage>
</organism>
<sequence length="105" mass="12241">MKGERILITHGFNGVWFNNFPAKKGETEEEFTYNSLDALAAEFAADDIADPLKTSVIVDFSKLDRIYFDRVKTEIRSRKEHQMSDQELHEMEQFLIEKIFGVQHS</sequence>
<dbReference type="RefSeq" id="WP_241716924.1">
    <property type="nucleotide sequence ID" value="NZ_JALBUF010000034.1"/>
</dbReference>
<accession>A0A9X1VBB5</accession>
<reference evidence="1" key="1">
    <citation type="submission" date="2022-03" db="EMBL/GenBank/DDBJ databases">
        <title>Draft Genome Sequence of Firmicute Strain S0AB, a Heterotrophic Iron/Sulfur-Oxidizing Extreme Acidophile.</title>
        <authorList>
            <person name="Vergara E."/>
            <person name="Pakostova E."/>
            <person name="Johnson D.B."/>
            <person name="Holmes D.S."/>
        </authorList>
    </citation>
    <scope>NUCLEOTIDE SEQUENCE</scope>
    <source>
        <strain evidence="1">S0AB</strain>
    </source>
</reference>
<dbReference type="AlphaFoldDB" id="A0A9X1VBB5"/>
<gene>
    <name evidence="1" type="ORF">MM817_03190</name>
</gene>
<comment type="caution">
    <text evidence="1">The sequence shown here is derived from an EMBL/GenBank/DDBJ whole genome shotgun (WGS) entry which is preliminary data.</text>
</comment>
<keyword evidence="2" id="KW-1185">Reference proteome</keyword>